<organism evidence="2 3">
    <name type="scientific">Oceanirhabdus seepicola</name>
    <dbReference type="NCBI Taxonomy" id="2828781"/>
    <lineage>
        <taxon>Bacteria</taxon>
        <taxon>Bacillati</taxon>
        <taxon>Bacillota</taxon>
        <taxon>Clostridia</taxon>
        <taxon>Eubacteriales</taxon>
        <taxon>Clostridiaceae</taxon>
        <taxon>Oceanirhabdus</taxon>
    </lineage>
</organism>
<dbReference type="InterPro" id="IPR018768">
    <property type="entry name" value="DUF2344"/>
</dbReference>
<proteinExistence type="predicted"/>
<keyword evidence="3" id="KW-1185">Reference proteome</keyword>
<reference evidence="2" key="1">
    <citation type="journal article" date="2021" name="mSystems">
        <title>Bacteria and Archaea Synergistically Convert Glycine Betaine to Biogenic Methane in the Formosa Cold Seep of the South China Sea.</title>
        <authorList>
            <person name="Li L."/>
            <person name="Zhang W."/>
            <person name="Zhang S."/>
            <person name="Song L."/>
            <person name="Sun Q."/>
            <person name="Zhang H."/>
            <person name="Xiang H."/>
            <person name="Dong X."/>
        </authorList>
    </citation>
    <scope>NUCLEOTIDE SEQUENCE</scope>
    <source>
        <strain evidence="2">ZWT</strain>
    </source>
</reference>
<dbReference type="AlphaFoldDB" id="A0A9J6P3H1"/>
<reference evidence="2" key="2">
    <citation type="submission" date="2021-04" db="EMBL/GenBank/DDBJ databases">
        <authorList>
            <person name="Dong X."/>
        </authorList>
    </citation>
    <scope>NUCLEOTIDE SEQUENCE</scope>
    <source>
        <strain evidence="2">ZWT</strain>
    </source>
</reference>
<protein>
    <submittedName>
        <fullName evidence="2">TIGR03936 family radical SAM-associated protein</fullName>
    </submittedName>
</protein>
<comment type="caution">
    <text evidence="2">The sequence shown here is derived from an EMBL/GenBank/DDBJ whole genome shotgun (WGS) entry which is preliminary data.</text>
</comment>
<evidence type="ECO:0000259" key="1">
    <source>
        <dbReference type="Pfam" id="PF10105"/>
    </source>
</evidence>
<dbReference type="Proteomes" id="UP001056429">
    <property type="component" value="Unassembled WGS sequence"/>
</dbReference>
<feature type="domain" description="DUF2344" evidence="1">
    <location>
        <begin position="2"/>
        <end position="187"/>
    </location>
</feature>
<dbReference type="EMBL" id="JAGSOJ010000002">
    <property type="protein sequence ID" value="MCM1990726.1"/>
    <property type="molecule type" value="Genomic_DNA"/>
</dbReference>
<name>A0A9J6P3H1_9CLOT</name>
<dbReference type="RefSeq" id="WP_250859818.1">
    <property type="nucleotide sequence ID" value="NZ_JAGSOJ010000002.1"/>
</dbReference>
<evidence type="ECO:0000313" key="2">
    <source>
        <dbReference type="EMBL" id="MCM1990726.1"/>
    </source>
</evidence>
<sequence length="231" mass="26333">MRYLIKYTKEDKLKFLAHLDLMKTIQRLIRRSEIYVAFSQGYNPHIIMSIAQPLSVGMSSKGEYLDLVLEEEMDEKDLVERLNEVTVGGIKFLNACKVITEKKAPQAMALIDAARYGIKLKCTDSKKAEESLKELMKKESFVTLKKSKKGLKEADIKPLIKDLKFWPMEDSLILNALVNCGSRSNLSANLLGEYISKNIEGVDAEAFVYVERNEMYADKDGTLVELERYFG</sequence>
<dbReference type="NCBIfam" id="TIGR03936">
    <property type="entry name" value="sam_1_link_chp"/>
    <property type="match status" value="1"/>
</dbReference>
<dbReference type="Pfam" id="PF10105">
    <property type="entry name" value="DUF2344"/>
    <property type="match status" value="1"/>
</dbReference>
<gene>
    <name evidence="2" type="ORF">KDK92_13425</name>
</gene>
<accession>A0A9J6P3H1</accession>
<evidence type="ECO:0000313" key="3">
    <source>
        <dbReference type="Proteomes" id="UP001056429"/>
    </source>
</evidence>